<dbReference type="InterPro" id="IPR045886">
    <property type="entry name" value="ThiF/MoeB/HesA"/>
</dbReference>
<feature type="compositionally biased region" description="Low complexity" evidence="1">
    <location>
        <begin position="263"/>
        <end position="273"/>
    </location>
</feature>
<dbReference type="STRING" id="479433.Caci_7531"/>
<dbReference type="SUPFAM" id="SSF69572">
    <property type="entry name" value="Activating enzymes of the ubiquitin-like proteins"/>
    <property type="match status" value="1"/>
</dbReference>
<sequence length="706" mass="71724">MLNPVRVADFVLDAIAARIGAVEPEQGGALLGLPGLDYISEFIHDADAATTTTRYQNTDWLIAAIGAREAASAARFKGIVHSHPRGMPVPSSQDQAEYAESLRLNPQLARYLAPIVTHDVDTPLAGHEVRLGPARISFFGAERAADGFALTPVRPVVVPLMRMLRRAGVRPEGDPAAIELEGTTLLATQAQLPGFGAVTLLLGADFPATAPIVLPEQSDGPLALRWDLGLPTIERLAGAVLALRRGRAREREGRDASHRDDAGAAAEVNPAAADGGGRGADKDEQSAEAFGGAGAFGGAENVSGTKGSASDEAARSAGTAEGDRGADEDEQSAGAFGGARSVAGAENVRGTKGSASGEIARSAGAAEGGRGSDGGANAGGVVGSEAGAGDAGGAPGGRRDPGAVLFARSEGILSPSLAGRSVLIVGAGSVGSYMAEVLARSGVGAFVIVDPDVVEAVNVGRSGFRVADVGLGKAWAAGEVVLAVNPRARVGVFGARHGDVDLAALVGGADVVVVATDDPEAQARVGHFAYWAGRPAVFPGLYQGARGGEVIIAAGGSACFACATGGVRADLQETGSGEVAARTDYGTGRLIAEPGLLADVHQVAAVAAKVTLGLLHAPDDDAAAARFAYGILKAGTTYAVFGHEPDYWIFADLMRSAPAQYAYQSLWLSVASRSDCAVCGEPEGRTDPSAYQEPDIDLIRALKDSR</sequence>
<organism evidence="3 4">
    <name type="scientific">Catenulispora acidiphila (strain DSM 44928 / JCM 14897 / NBRC 102108 / NRRL B-24433 / ID139908)</name>
    <dbReference type="NCBI Taxonomy" id="479433"/>
    <lineage>
        <taxon>Bacteria</taxon>
        <taxon>Bacillati</taxon>
        <taxon>Actinomycetota</taxon>
        <taxon>Actinomycetes</taxon>
        <taxon>Catenulisporales</taxon>
        <taxon>Catenulisporaceae</taxon>
        <taxon>Catenulispora</taxon>
    </lineage>
</organism>
<gene>
    <name evidence="3" type="ordered locus">Caci_7531</name>
</gene>
<dbReference type="AlphaFoldDB" id="C7QB65"/>
<dbReference type="InterPro" id="IPR000594">
    <property type="entry name" value="ThiF_NAD_FAD-bd"/>
</dbReference>
<dbReference type="OrthoDB" id="9204719at2"/>
<dbReference type="Gene3D" id="3.40.50.720">
    <property type="entry name" value="NAD(P)-binding Rossmann-like Domain"/>
    <property type="match status" value="1"/>
</dbReference>
<accession>C7QB65</accession>
<feature type="compositionally biased region" description="Gly residues" evidence="1">
    <location>
        <begin position="366"/>
        <end position="382"/>
    </location>
</feature>
<dbReference type="GO" id="GO:0008146">
    <property type="term" value="F:sulfotransferase activity"/>
    <property type="evidence" value="ECO:0007669"/>
    <property type="project" value="TreeGrafter"/>
</dbReference>
<dbReference type="Proteomes" id="UP000000851">
    <property type="component" value="Chromosome"/>
</dbReference>
<evidence type="ECO:0000259" key="2">
    <source>
        <dbReference type="Pfam" id="PF00899"/>
    </source>
</evidence>
<name>C7QB65_CATAD</name>
<reference evidence="3 4" key="1">
    <citation type="journal article" date="2009" name="Stand. Genomic Sci.">
        <title>Complete genome sequence of Catenulispora acidiphila type strain (ID 139908).</title>
        <authorList>
            <person name="Copeland A."/>
            <person name="Lapidus A."/>
            <person name="Glavina Del Rio T."/>
            <person name="Nolan M."/>
            <person name="Lucas S."/>
            <person name="Chen F."/>
            <person name="Tice H."/>
            <person name="Cheng J.F."/>
            <person name="Bruce D."/>
            <person name="Goodwin L."/>
            <person name="Pitluck S."/>
            <person name="Mikhailova N."/>
            <person name="Pati A."/>
            <person name="Ivanova N."/>
            <person name="Mavromatis K."/>
            <person name="Chen A."/>
            <person name="Palaniappan K."/>
            <person name="Chain P."/>
            <person name="Land M."/>
            <person name="Hauser L."/>
            <person name="Chang Y.J."/>
            <person name="Jeffries C.D."/>
            <person name="Chertkov O."/>
            <person name="Brettin T."/>
            <person name="Detter J.C."/>
            <person name="Han C."/>
            <person name="Ali Z."/>
            <person name="Tindall B.J."/>
            <person name="Goker M."/>
            <person name="Bristow J."/>
            <person name="Eisen J.A."/>
            <person name="Markowitz V."/>
            <person name="Hugenholtz P."/>
            <person name="Kyrpides N.C."/>
            <person name="Klenk H.P."/>
        </authorList>
    </citation>
    <scope>NUCLEOTIDE SEQUENCE [LARGE SCALE GENOMIC DNA]</scope>
    <source>
        <strain evidence="4">DSM 44928 / JCM 14897 / NBRC 102108 / NRRL B-24433 / ID139908</strain>
    </source>
</reference>
<dbReference type="GO" id="GO:0008641">
    <property type="term" value="F:ubiquitin-like modifier activating enzyme activity"/>
    <property type="evidence" value="ECO:0007669"/>
    <property type="project" value="InterPro"/>
</dbReference>
<dbReference type="RefSeq" id="WP_015796081.1">
    <property type="nucleotide sequence ID" value="NC_013131.1"/>
</dbReference>
<dbReference type="KEGG" id="cai:Caci_7531"/>
<dbReference type="PANTHER" id="PTHR10953">
    <property type="entry name" value="UBIQUITIN-ACTIVATING ENZYME E1"/>
    <property type="match status" value="1"/>
</dbReference>
<feature type="compositionally biased region" description="Basic and acidic residues" evidence="1">
    <location>
        <begin position="249"/>
        <end position="262"/>
    </location>
</feature>
<dbReference type="eggNOG" id="COG0476">
    <property type="taxonomic scope" value="Bacteria"/>
</dbReference>
<dbReference type="HOGENOM" id="CLU_390671_0_0_11"/>
<dbReference type="SUPFAM" id="SSF102712">
    <property type="entry name" value="JAB1/MPN domain"/>
    <property type="match status" value="1"/>
</dbReference>
<feature type="region of interest" description="Disordered" evidence="1">
    <location>
        <begin position="247"/>
        <end position="396"/>
    </location>
</feature>
<dbReference type="CDD" id="cd01483">
    <property type="entry name" value="E1_enzyme_family"/>
    <property type="match status" value="1"/>
</dbReference>
<dbReference type="GO" id="GO:0016779">
    <property type="term" value="F:nucleotidyltransferase activity"/>
    <property type="evidence" value="ECO:0007669"/>
    <property type="project" value="TreeGrafter"/>
</dbReference>
<proteinExistence type="predicted"/>
<feature type="compositionally biased region" description="Low complexity" evidence="1">
    <location>
        <begin position="353"/>
        <end position="365"/>
    </location>
</feature>
<feature type="domain" description="THIF-type NAD/FAD binding fold" evidence="2">
    <location>
        <begin position="420"/>
        <end position="565"/>
    </location>
</feature>
<dbReference type="GO" id="GO:0005829">
    <property type="term" value="C:cytosol"/>
    <property type="evidence" value="ECO:0007669"/>
    <property type="project" value="TreeGrafter"/>
</dbReference>
<evidence type="ECO:0000313" key="3">
    <source>
        <dbReference type="EMBL" id="ACU76356.1"/>
    </source>
</evidence>
<dbReference type="EMBL" id="CP001700">
    <property type="protein sequence ID" value="ACU76356.1"/>
    <property type="molecule type" value="Genomic_DNA"/>
</dbReference>
<evidence type="ECO:0000313" key="4">
    <source>
        <dbReference type="Proteomes" id="UP000000851"/>
    </source>
</evidence>
<dbReference type="InterPro" id="IPR035985">
    <property type="entry name" value="Ubiquitin-activating_enz"/>
</dbReference>
<evidence type="ECO:0000256" key="1">
    <source>
        <dbReference type="SAM" id="MobiDB-lite"/>
    </source>
</evidence>
<keyword evidence="4" id="KW-1185">Reference proteome</keyword>
<dbReference type="GO" id="GO:0004792">
    <property type="term" value="F:thiosulfate-cyanide sulfurtransferase activity"/>
    <property type="evidence" value="ECO:0007669"/>
    <property type="project" value="TreeGrafter"/>
</dbReference>
<dbReference type="PANTHER" id="PTHR10953:SF102">
    <property type="entry name" value="ADENYLYLTRANSFERASE AND SULFURTRANSFERASE MOCS3"/>
    <property type="match status" value="1"/>
</dbReference>
<dbReference type="Pfam" id="PF00899">
    <property type="entry name" value="ThiF"/>
    <property type="match status" value="1"/>
</dbReference>
<protein>
    <submittedName>
        <fullName evidence="3">UBA/THIF-type NAD/FAD binding protein</fullName>
    </submittedName>
</protein>
<dbReference type="InParanoid" id="C7QB65"/>